<dbReference type="eggNOG" id="ENOG502SKQY">
    <property type="taxonomic scope" value="Eukaryota"/>
</dbReference>
<feature type="transmembrane region" description="Helical" evidence="2">
    <location>
        <begin position="372"/>
        <end position="392"/>
    </location>
</feature>
<feature type="transmembrane region" description="Helical" evidence="2">
    <location>
        <begin position="144"/>
        <end position="165"/>
    </location>
</feature>
<feature type="transmembrane region" description="Helical" evidence="2">
    <location>
        <begin position="501"/>
        <end position="523"/>
    </location>
</feature>
<evidence type="ECO:0000256" key="2">
    <source>
        <dbReference type="SAM" id="Phobius"/>
    </source>
</evidence>
<feature type="transmembrane region" description="Helical" evidence="2">
    <location>
        <begin position="468"/>
        <end position="489"/>
    </location>
</feature>
<dbReference type="Proteomes" id="UP000008983">
    <property type="component" value="Unassembled WGS sequence"/>
</dbReference>
<proteinExistence type="predicted"/>
<dbReference type="GO" id="GO:0005886">
    <property type="term" value="C:plasma membrane"/>
    <property type="evidence" value="ECO:0007669"/>
    <property type="project" value="TreeGrafter"/>
</dbReference>
<organism evidence="4 5">
    <name type="scientific">Ichthyophthirius multifiliis</name>
    <name type="common">White spot disease agent</name>
    <name type="synonym">Ich</name>
    <dbReference type="NCBI Taxonomy" id="5932"/>
    <lineage>
        <taxon>Eukaryota</taxon>
        <taxon>Sar</taxon>
        <taxon>Alveolata</taxon>
        <taxon>Ciliophora</taxon>
        <taxon>Intramacronucleata</taxon>
        <taxon>Oligohymenophorea</taxon>
        <taxon>Hymenostomatida</taxon>
        <taxon>Ophryoglenina</taxon>
        <taxon>Ichthyophthirius</taxon>
    </lineage>
</organism>
<sequence>MDDYKNSFTGGLTYRIQKKIKNNDITKSRETKPEKGGEEIQEICQCCGYEINRVSINLMVNIQELGFLGPGFPLFYNYIRYCVLMLFFLFLIQGIPNIVFNNQGHFCYDTPEEENHNQKFKAPCSFNFIVVFSLANLLDTPEMLNNGLYFSIGAMLIQIILGIVFRKNQRQLENVINDQNLTPSDFTIMVSNIPPQLENPEQALTNLFNNNETFKHKVEVAKIVLVYDIKEIQNLEQQIQVKIKEKQKILNYNFDLKNQTILLINNQIHELEHQLQEKELQIQKQRHKFKGIAFISFKTNIQKELVLKHNKLDQIKRFQNYFQGGRSQQYSSSIYFYDRHLYIEQAPEPNDIDWEYIHCSTIEKIKARIISLMYLLMLTTLTFTVIASISYYQSLMIEHAYEESLENNQSLDNNPQIDKVVGLSYFISMIIVLFNKFIVPVIVHHIIEYEKWSNKTKQNASFATKLTLVLFTNTALITFSVEIILFHNYYGIGGGMIYSEFWVFVLNAFVPPLAWIIDPWSIIKNFKRNQELKKDNKSMLTQKEANMQYFFIYIFQNLQSLMEFPDYSMGKRYADIMKTMWFTFFYSPVIPMGTLWSIIGVTLYYYTDKYNLIYRRTVKENIGKQLTIDMIELLEYCLVFHTVFFLKKKIIIQFILQFGNFFFKKQLFDDLDTKSIIFFSVSIIICFLPKELINEKLFPIKEVEQENQYFDYNLLFDTDYDRENPVLRKQALKAYYSDRNALNNKI</sequence>
<dbReference type="InParanoid" id="G0QU00"/>
<feature type="domain" description="CSC1/OSCA1-like cytosolic" evidence="3">
    <location>
        <begin position="185"/>
        <end position="355"/>
    </location>
</feature>
<dbReference type="InterPro" id="IPR045122">
    <property type="entry name" value="Csc1-like"/>
</dbReference>
<reference evidence="4 5" key="1">
    <citation type="submission" date="2011-07" db="EMBL/GenBank/DDBJ databases">
        <authorList>
            <person name="Coyne R."/>
            <person name="Brami D."/>
            <person name="Johnson J."/>
            <person name="Hostetler J."/>
            <person name="Hannick L."/>
            <person name="Clark T."/>
            <person name="Cassidy-Hanley D."/>
            <person name="Inman J."/>
        </authorList>
    </citation>
    <scope>NUCLEOTIDE SEQUENCE [LARGE SCALE GENOMIC DNA]</scope>
    <source>
        <strain evidence="4 5">G5</strain>
    </source>
</reference>
<keyword evidence="1" id="KW-0175">Coiled coil</keyword>
<evidence type="ECO:0000256" key="1">
    <source>
        <dbReference type="SAM" id="Coils"/>
    </source>
</evidence>
<evidence type="ECO:0000313" key="4">
    <source>
        <dbReference type="EMBL" id="EGR31304.1"/>
    </source>
</evidence>
<dbReference type="AlphaFoldDB" id="G0QU00"/>
<dbReference type="InterPro" id="IPR027815">
    <property type="entry name" value="CSC1/OSCA1-like_cyt"/>
</dbReference>
<name>G0QU00_ICHMU</name>
<evidence type="ECO:0000259" key="3">
    <source>
        <dbReference type="Pfam" id="PF14703"/>
    </source>
</evidence>
<feature type="coiled-coil region" evidence="1">
    <location>
        <begin position="261"/>
        <end position="288"/>
    </location>
</feature>
<dbReference type="GeneID" id="14907443"/>
<dbReference type="OMA" id="NDLQWNG"/>
<dbReference type="RefSeq" id="XP_004034790.1">
    <property type="nucleotide sequence ID" value="XM_004034742.1"/>
</dbReference>
<feature type="transmembrane region" description="Helical" evidence="2">
    <location>
        <begin position="423"/>
        <end position="447"/>
    </location>
</feature>
<feature type="transmembrane region" description="Helical" evidence="2">
    <location>
        <begin position="78"/>
        <end position="100"/>
    </location>
</feature>
<keyword evidence="2" id="KW-0812">Transmembrane</keyword>
<dbReference type="Pfam" id="PF14703">
    <property type="entry name" value="PHM7_cyt"/>
    <property type="match status" value="1"/>
</dbReference>
<keyword evidence="2" id="KW-0472">Membrane</keyword>
<dbReference type="PANTHER" id="PTHR13018:SF83">
    <property type="entry name" value="RRM DOMAIN-CONTAINING PROTEIN"/>
    <property type="match status" value="1"/>
</dbReference>
<protein>
    <recommendedName>
        <fullName evidence="3">CSC1/OSCA1-like cytosolic domain-containing protein</fullName>
    </recommendedName>
</protein>
<dbReference type="EMBL" id="GL983887">
    <property type="protein sequence ID" value="EGR31304.1"/>
    <property type="molecule type" value="Genomic_DNA"/>
</dbReference>
<dbReference type="OrthoDB" id="293453at2759"/>
<keyword evidence="5" id="KW-1185">Reference proteome</keyword>
<gene>
    <name evidence="4" type="ORF">IMG5_113410</name>
</gene>
<accession>G0QU00</accession>
<feature type="transmembrane region" description="Helical" evidence="2">
    <location>
        <begin position="582"/>
        <end position="606"/>
    </location>
</feature>
<dbReference type="PANTHER" id="PTHR13018">
    <property type="entry name" value="PROBABLE MEMBRANE PROTEIN DUF221-RELATED"/>
    <property type="match status" value="1"/>
</dbReference>
<keyword evidence="2" id="KW-1133">Transmembrane helix</keyword>
<dbReference type="GO" id="GO:0005227">
    <property type="term" value="F:calcium-activated cation channel activity"/>
    <property type="evidence" value="ECO:0007669"/>
    <property type="project" value="InterPro"/>
</dbReference>
<evidence type="ECO:0000313" key="5">
    <source>
        <dbReference type="Proteomes" id="UP000008983"/>
    </source>
</evidence>